<evidence type="ECO:0000256" key="3">
    <source>
        <dbReference type="ARBA" id="ARBA00022490"/>
    </source>
</evidence>
<dbReference type="PANTHER" id="PTHR12894">
    <property type="entry name" value="CNH DOMAIN CONTAINING"/>
    <property type="match status" value="1"/>
</dbReference>
<dbReference type="GO" id="GO:0034058">
    <property type="term" value="P:endosomal vesicle fusion"/>
    <property type="evidence" value="ECO:0007669"/>
    <property type="project" value="TreeGrafter"/>
</dbReference>
<dbReference type="Proteomes" id="UP000095023">
    <property type="component" value="Unassembled WGS sequence"/>
</dbReference>
<dbReference type="GO" id="GO:0006914">
    <property type="term" value="P:autophagy"/>
    <property type="evidence" value="ECO:0007669"/>
    <property type="project" value="TreeGrafter"/>
</dbReference>
<evidence type="ECO:0000259" key="5">
    <source>
        <dbReference type="PROSITE" id="PS50219"/>
    </source>
</evidence>
<evidence type="ECO:0000313" key="6">
    <source>
        <dbReference type="EMBL" id="ODV90836.1"/>
    </source>
</evidence>
<dbReference type="InterPro" id="IPR001180">
    <property type="entry name" value="CNH_dom"/>
</dbReference>
<dbReference type="AlphaFoldDB" id="A0A1E4TGG5"/>
<organism evidence="6 7">
    <name type="scientific">Tortispora caseinolytica NRRL Y-17796</name>
    <dbReference type="NCBI Taxonomy" id="767744"/>
    <lineage>
        <taxon>Eukaryota</taxon>
        <taxon>Fungi</taxon>
        <taxon>Dikarya</taxon>
        <taxon>Ascomycota</taxon>
        <taxon>Saccharomycotina</taxon>
        <taxon>Trigonopsidomycetes</taxon>
        <taxon>Trigonopsidales</taxon>
        <taxon>Trigonopsidaceae</taxon>
        <taxon>Tortispora</taxon>
    </lineage>
</organism>
<reference evidence="7" key="1">
    <citation type="submission" date="2016-02" db="EMBL/GenBank/DDBJ databases">
        <title>Comparative genomics of biotechnologically important yeasts.</title>
        <authorList>
            <consortium name="DOE Joint Genome Institute"/>
            <person name="Riley R."/>
            <person name="Haridas S."/>
            <person name="Wolfe K.H."/>
            <person name="Lopes M.R."/>
            <person name="Hittinger C.T."/>
            <person name="Goker M."/>
            <person name="Salamov A."/>
            <person name="Wisecaver J."/>
            <person name="Long T.M."/>
            <person name="Aerts A.L."/>
            <person name="Barry K."/>
            <person name="Choi C."/>
            <person name="Clum A."/>
            <person name="Coughlan A.Y."/>
            <person name="Deshpande S."/>
            <person name="Douglass A.P."/>
            <person name="Hanson S.J."/>
            <person name="Klenk H.-P."/>
            <person name="Labutti K."/>
            <person name="Lapidus A."/>
            <person name="Lindquist E."/>
            <person name="Lipzen A."/>
            <person name="Meier-Kolthoff J.P."/>
            <person name="Ohm R.A."/>
            <person name="Otillar R.P."/>
            <person name="Pangilinan J."/>
            <person name="Peng Y."/>
            <person name="Rokas A."/>
            <person name="Rosa C.A."/>
            <person name="Scheuner C."/>
            <person name="Sibirny A.A."/>
            <person name="Slot J.C."/>
            <person name="Stielow J.B."/>
            <person name="Sun H."/>
            <person name="Kurtzman C.P."/>
            <person name="Blackwell M."/>
            <person name="Jeffries T.W."/>
            <person name="Grigoriev I.V."/>
        </authorList>
    </citation>
    <scope>NUCLEOTIDE SEQUENCE [LARGE SCALE GENOMIC DNA]</scope>
    <source>
        <strain evidence="7">NRRL Y-17796</strain>
    </source>
</reference>
<dbReference type="PANTHER" id="PTHR12894:SF27">
    <property type="entry name" value="TRANSFORMING GROWTH FACTOR-BETA RECEPTOR-ASSOCIATED PROTEIN 1"/>
    <property type="match status" value="1"/>
</dbReference>
<dbReference type="InterPro" id="IPR032914">
    <property type="entry name" value="Vam6/VPS39/TRAP1"/>
</dbReference>
<dbReference type="GO" id="GO:0015031">
    <property type="term" value="P:protein transport"/>
    <property type="evidence" value="ECO:0007669"/>
    <property type="project" value="UniProtKB-KW"/>
</dbReference>
<proteinExistence type="predicted"/>
<protein>
    <recommendedName>
        <fullName evidence="5">CNH domain-containing protein</fullName>
    </recommendedName>
</protein>
<keyword evidence="2" id="KW-0813">Transport</keyword>
<keyword evidence="7" id="KW-1185">Reference proteome</keyword>
<dbReference type="OrthoDB" id="5325112at2759"/>
<gene>
    <name evidence="6" type="ORF">CANCADRAFT_2559</name>
</gene>
<evidence type="ECO:0000256" key="1">
    <source>
        <dbReference type="ARBA" id="ARBA00004496"/>
    </source>
</evidence>
<evidence type="ECO:0000256" key="2">
    <source>
        <dbReference type="ARBA" id="ARBA00022448"/>
    </source>
</evidence>
<evidence type="ECO:0000256" key="4">
    <source>
        <dbReference type="ARBA" id="ARBA00022927"/>
    </source>
</evidence>
<dbReference type="GO" id="GO:0005737">
    <property type="term" value="C:cytoplasm"/>
    <property type="evidence" value="ECO:0007669"/>
    <property type="project" value="UniProtKB-SubCell"/>
</dbReference>
<sequence>MPYTIHEILSSVDSSSPITAVEYSNSSLYFGTQNGEIVHCFYDSATSNFVHAAKIYVPASRGSPIDSFILLPHVSRALILSNSQISFFSLPELSPLSLGRIKDVKGMCYDPLSQPDAYALVTVFTSTAVRIVHIDPEKVKLVRNIDYANAIVGSQHKSLALVATSANYDILDIENGRKIPLFPIISDPDSTDTLAPLLAKLPSNEFLLATASGSNQPAVGIFINSEGDITRGTITWESYPSSIAALNSEIAAIYDQKINLHDTNSQSFSSSLALPDSSEYFLQPVLTDIEIPFLPLASKIASVPLIPSKELETQLEQEHQAAVKMASVSSQVVLCRRKDGALSTIIQPPPLFQLEELILNSKFEEALTQLDVLIRTTTTESQFLQISYIQQALGFAYIAAKRYQDALKHWDSTSIDPRIVIFLYSELEIKSPPWVFAGVLEIIKSTKKLKHIGSAESLAFFKMFLASWFEKKEYETSEQSKLIFKCVEIAYLQLLLTKGGSADELLNFVRENVIESTSIAANMLEEAKRYYALSILLKRKGKYRQVCATWVKLLEGEWYDPDFVNGEQQMADFLESCDDHACIWEYGIWLVKRNPALGLNVFLNNPIANADTSLVLKKVRDIGGNTLKIFLEERLAKLSPGTSEYQGTVQELLGLYCKELNNCAVYNALFAKEVKKTYSDYRELGLSKPSYIDYWNSSSADISLAIKPLADMRHNTLVLLRDVSFTKEDARSLRDILQPSEKVLLTEVAILAASEGKLDEFYEITIHEVQDYKEALRITEKLPEDSPALKASAHTLFEHAVRLVDSEESNEFVTFLLKKFGRYYNIEYVLDQVSDAWPVERLRPFLLGRLRTNVAERLSSMMLKSVNRSNAAETTYQLQVLGSLPPIIETTGDDVLPKE</sequence>
<dbReference type="GO" id="GO:0016020">
    <property type="term" value="C:membrane"/>
    <property type="evidence" value="ECO:0007669"/>
    <property type="project" value="TreeGrafter"/>
</dbReference>
<keyword evidence="4" id="KW-0653">Protein transport</keyword>
<feature type="domain" description="CNH" evidence="5">
    <location>
        <begin position="15"/>
        <end position="287"/>
    </location>
</feature>
<accession>A0A1E4TGG5</accession>
<dbReference type="EMBL" id="KV453842">
    <property type="protein sequence ID" value="ODV90836.1"/>
    <property type="molecule type" value="Genomic_DNA"/>
</dbReference>
<evidence type="ECO:0000313" key="7">
    <source>
        <dbReference type="Proteomes" id="UP000095023"/>
    </source>
</evidence>
<name>A0A1E4TGG5_9ASCO</name>
<keyword evidence="3" id="KW-0963">Cytoplasm</keyword>
<dbReference type="PROSITE" id="PS50219">
    <property type="entry name" value="CNH"/>
    <property type="match status" value="1"/>
</dbReference>
<comment type="subcellular location">
    <subcellularLocation>
        <location evidence="1">Cytoplasm</location>
    </subcellularLocation>
</comment>